<comment type="caution">
    <text evidence="2">The sequence shown here is derived from an EMBL/GenBank/DDBJ whole genome shotgun (WGS) entry which is preliminary data.</text>
</comment>
<feature type="compositionally biased region" description="Gly residues" evidence="1">
    <location>
        <begin position="1"/>
        <end position="17"/>
    </location>
</feature>
<evidence type="ECO:0000313" key="3">
    <source>
        <dbReference type="Proteomes" id="UP000033986"/>
    </source>
</evidence>
<accession>A0A0G1BBJ0</accession>
<gene>
    <name evidence="2" type="ORF">UV07_C0026G0003</name>
</gene>
<dbReference type="EMBL" id="LCDB01000026">
    <property type="protein sequence ID" value="KKS43701.1"/>
    <property type="molecule type" value="Genomic_DNA"/>
</dbReference>
<name>A0A0G1BBJ0_9BACT</name>
<reference evidence="2 3" key="1">
    <citation type="journal article" date="2015" name="Nature">
        <title>rRNA introns, odd ribosomes, and small enigmatic genomes across a large radiation of phyla.</title>
        <authorList>
            <person name="Brown C.T."/>
            <person name="Hug L.A."/>
            <person name="Thomas B.C."/>
            <person name="Sharon I."/>
            <person name="Castelle C.J."/>
            <person name="Singh A."/>
            <person name="Wilkins M.J."/>
            <person name="Williams K.H."/>
            <person name="Banfield J.F."/>
        </authorList>
    </citation>
    <scope>NUCLEOTIDE SEQUENCE [LARGE SCALE GENOMIC DNA]</scope>
</reference>
<feature type="compositionally biased region" description="Basic and acidic residues" evidence="1">
    <location>
        <begin position="23"/>
        <end position="36"/>
    </location>
</feature>
<sequence length="314" mass="35196">MKFEGGGLEKGFRGPDGGSFENLPERGSSKDERLSNDEALLYQEYATKIEGREFSEQADKESYKEAENLIEKLRGSGLDWVGIEWDKIDLKDIRQIRGTQERLDTVARLVLESRAKDGTKEENQKWKEVLSKTRGVLLPFVAAMGILMGCSSAEKTEVENQLAGGNSGSIGSEEFKRNDQPDYIEARVESDGGSVIDFENVVKDWLYENMDEGTNPIQSIIIDSVDYAQDYKKEESVANARIIILTDNQGVYVFNGSYSIHNGGIEKESQNSDLTPYNKWRNYDAAGFVEITAKKKAVLNALEMFGSKLKLVKK</sequence>
<protein>
    <submittedName>
        <fullName evidence="2">Uncharacterized protein</fullName>
    </submittedName>
</protein>
<evidence type="ECO:0000313" key="2">
    <source>
        <dbReference type="EMBL" id="KKS43701.1"/>
    </source>
</evidence>
<evidence type="ECO:0000256" key="1">
    <source>
        <dbReference type="SAM" id="MobiDB-lite"/>
    </source>
</evidence>
<organism evidence="2 3">
    <name type="scientific">Candidatus Azambacteria bacterium GW2011_GWB1_42_17</name>
    <dbReference type="NCBI Taxonomy" id="1618615"/>
    <lineage>
        <taxon>Bacteria</taxon>
        <taxon>Candidatus Azamiibacteriota</taxon>
    </lineage>
</organism>
<dbReference type="AlphaFoldDB" id="A0A0G1BBJ0"/>
<proteinExistence type="predicted"/>
<feature type="region of interest" description="Disordered" evidence="1">
    <location>
        <begin position="1"/>
        <end position="37"/>
    </location>
</feature>
<dbReference type="Proteomes" id="UP000033986">
    <property type="component" value="Unassembled WGS sequence"/>
</dbReference>